<keyword evidence="3" id="KW-1185">Reference proteome</keyword>
<proteinExistence type="predicted"/>
<evidence type="ECO:0000313" key="2">
    <source>
        <dbReference type="EMBL" id="KAL2871842.1"/>
    </source>
</evidence>
<comment type="caution">
    <text evidence="2">The sequence shown here is derived from an EMBL/GenBank/DDBJ whole genome shotgun (WGS) entry which is preliminary data.</text>
</comment>
<feature type="compositionally biased region" description="Polar residues" evidence="1">
    <location>
        <begin position="34"/>
        <end position="51"/>
    </location>
</feature>
<dbReference type="EMBL" id="JBFXLQ010000002">
    <property type="protein sequence ID" value="KAL2871842.1"/>
    <property type="molecule type" value="Genomic_DNA"/>
</dbReference>
<dbReference type="GeneID" id="98150665"/>
<feature type="compositionally biased region" description="Polar residues" evidence="1">
    <location>
        <begin position="1"/>
        <end position="14"/>
    </location>
</feature>
<evidence type="ECO:0000313" key="3">
    <source>
        <dbReference type="Proteomes" id="UP001610432"/>
    </source>
</evidence>
<name>A0ABR4M5H3_9EURO</name>
<accession>A0ABR4M5H3</accession>
<gene>
    <name evidence="2" type="ORF">BJX67DRAFT_89068</name>
</gene>
<evidence type="ECO:0000256" key="1">
    <source>
        <dbReference type="SAM" id="MobiDB-lite"/>
    </source>
</evidence>
<dbReference type="RefSeq" id="XP_070890821.1">
    <property type="nucleotide sequence ID" value="XM_071035593.1"/>
</dbReference>
<organism evidence="2 3">
    <name type="scientific">Aspergillus lucknowensis</name>
    <dbReference type="NCBI Taxonomy" id="176173"/>
    <lineage>
        <taxon>Eukaryota</taxon>
        <taxon>Fungi</taxon>
        <taxon>Dikarya</taxon>
        <taxon>Ascomycota</taxon>
        <taxon>Pezizomycotina</taxon>
        <taxon>Eurotiomycetes</taxon>
        <taxon>Eurotiomycetidae</taxon>
        <taxon>Eurotiales</taxon>
        <taxon>Aspergillaceae</taxon>
        <taxon>Aspergillus</taxon>
        <taxon>Aspergillus subgen. Nidulantes</taxon>
    </lineage>
</organism>
<dbReference type="Proteomes" id="UP001610432">
    <property type="component" value="Unassembled WGS sequence"/>
</dbReference>
<feature type="compositionally biased region" description="Basic and acidic residues" evidence="1">
    <location>
        <begin position="87"/>
        <end position="106"/>
    </location>
</feature>
<feature type="region of interest" description="Disordered" evidence="1">
    <location>
        <begin position="1"/>
        <end position="119"/>
    </location>
</feature>
<reference evidence="2 3" key="1">
    <citation type="submission" date="2024-07" db="EMBL/GenBank/DDBJ databases">
        <title>Section-level genome sequencing and comparative genomics of Aspergillus sections Usti and Cavernicolus.</title>
        <authorList>
            <consortium name="Lawrence Berkeley National Laboratory"/>
            <person name="Nybo J.L."/>
            <person name="Vesth T.C."/>
            <person name="Theobald S."/>
            <person name="Frisvad J.C."/>
            <person name="Larsen T.O."/>
            <person name="Kjaerboelling I."/>
            <person name="Rothschild-Mancinelli K."/>
            <person name="Lyhne E.K."/>
            <person name="Kogle M.E."/>
            <person name="Barry K."/>
            <person name="Clum A."/>
            <person name="Na H."/>
            <person name="Ledsgaard L."/>
            <person name="Lin J."/>
            <person name="Lipzen A."/>
            <person name="Kuo A."/>
            <person name="Riley R."/>
            <person name="Mondo S."/>
            <person name="Labutti K."/>
            <person name="Haridas S."/>
            <person name="Pangalinan J."/>
            <person name="Salamov A.A."/>
            <person name="Simmons B.A."/>
            <person name="Magnuson J.K."/>
            <person name="Chen J."/>
            <person name="Drula E."/>
            <person name="Henrissat B."/>
            <person name="Wiebenga A."/>
            <person name="Lubbers R.J."/>
            <person name="Gomes A.C."/>
            <person name="Macurrencykelacurrency M.R."/>
            <person name="Stajich J."/>
            <person name="Grigoriev I.V."/>
            <person name="Mortensen U.H."/>
            <person name="De Vries R.P."/>
            <person name="Baker S.E."/>
            <person name="Andersen M.R."/>
        </authorList>
    </citation>
    <scope>NUCLEOTIDE SEQUENCE [LARGE SCALE GENOMIC DNA]</scope>
    <source>
        <strain evidence="2 3">CBS 449.75</strain>
    </source>
</reference>
<sequence>MQKTHSLQGNTANPPTTPEYFSINMAPKPKSPSRPHSTCISRAPSPTTVSAGVSGLPMSDPEPSDSKQTEQHPIALSPLNTLSARRRLIDTACRREAQPKSQRKPDNFSPIRAVEAQPGRVRNEMHVALDGGLRNLQYRHAA</sequence>
<protein>
    <submittedName>
        <fullName evidence="2">Uncharacterized protein</fullName>
    </submittedName>
</protein>